<evidence type="ECO:0000313" key="1">
    <source>
        <dbReference type="EMBL" id="GAF94513.1"/>
    </source>
</evidence>
<organism evidence="1">
    <name type="scientific">marine sediment metagenome</name>
    <dbReference type="NCBI Taxonomy" id="412755"/>
    <lineage>
        <taxon>unclassified sequences</taxon>
        <taxon>metagenomes</taxon>
        <taxon>ecological metagenomes</taxon>
    </lineage>
</organism>
<reference evidence="1" key="1">
    <citation type="journal article" date="2014" name="Front. Microbiol.">
        <title>High frequency of phylogenetically diverse reductive dehalogenase-homologous genes in deep subseafloor sedimentary metagenomes.</title>
        <authorList>
            <person name="Kawai M."/>
            <person name="Futagami T."/>
            <person name="Toyoda A."/>
            <person name="Takaki Y."/>
            <person name="Nishi S."/>
            <person name="Hori S."/>
            <person name="Arai W."/>
            <person name="Tsubouchi T."/>
            <person name="Morono Y."/>
            <person name="Uchiyama I."/>
            <person name="Ito T."/>
            <person name="Fujiyama A."/>
            <person name="Inagaki F."/>
            <person name="Takami H."/>
        </authorList>
    </citation>
    <scope>NUCLEOTIDE SEQUENCE</scope>
    <source>
        <strain evidence="1">Expedition CK06-06</strain>
    </source>
</reference>
<dbReference type="EMBL" id="BARS01010521">
    <property type="protein sequence ID" value="GAF94513.1"/>
    <property type="molecule type" value="Genomic_DNA"/>
</dbReference>
<proteinExistence type="predicted"/>
<comment type="caution">
    <text evidence="1">The sequence shown here is derived from an EMBL/GenBank/DDBJ whole genome shotgun (WGS) entry which is preliminary data.</text>
</comment>
<dbReference type="AlphaFoldDB" id="X0TLU1"/>
<gene>
    <name evidence="1" type="ORF">S01H1_19476</name>
</gene>
<accession>X0TLU1</accession>
<evidence type="ECO:0008006" key="2">
    <source>
        <dbReference type="Google" id="ProtNLM"/>
    </source>
</evidence>
<sequence length="226" mass="26473">YNHGILVYNTDLEFEIEIPVPFTVTDLYVLSDGQIAVTALKREYEEGRAIYCIYLYDREGNEVERIIYARGRRLTMMNMVSFVVDRRGEFILAYTWEDKIEKLNREVDEEQETQVEILWSQSLVGKKRVRMKEEKDERPTFGQYPAEAVFKGISLDNRGYILVLGGHLSENPNRDVYVLRGNGQYLTTITLPEPAHAIHVDRNNFLYARATKGTAFRKYALKYFYE</sequence>
<feature type="non-terminal residue" evidence="1">
    <location>
        <position position="1"/>
    </location>
</feature>
<protein>
    <recommendedName>
        <fullName evidence="2">S9 family peptidase</fullName>
    </recommendedName>
</protein>
<name>X0TLU1_9ZZZZ</name>
<dbReference type="SUPFAM" id="SSF101898">
    <property type="entry name" value="NHL repeat"/>
    <property type="match status" value="1"/>
</dbReference>